<evidence type="ECO:0000256" key="1">
    <source>
        <dbReference type="SAM" id="Phobius"/>
    </source>
</evidence>
<name>A0A917MXL5_9MICC</name>
<dbReference type="EMBL" id="BMDC01000005">
    <property type="protein sequence ID" value="GGH66949.1"/>
    <property type="molecule type" value="Genomic_DNA"/>
</dbReference>
<protein>
    <submittedName>
        <fullName evidence="2">Uncharacterized protein</fullName>
    </submittedName>
</protein>
<dbReference type="RefSeq" id="WP_188360394.1">
    <property type="nucleotide sequence ID" value="NZ_BMDC01000005.1"/>
</dbReference>
<gene>
    <name evidence="2" type="ORF">GCM10007359_21600</name>
</gene>
<reference evidence="2 3" key="1">
    <citation type="journal article" date="2014" name="Int. J. Syst. Evol. Microbiol.">
        <title>Complete genome sequence of Corynebacterium casei LMG S-19264T (=DSM 44701T), isolated from a smear-ripened cheese.</title>
        <authorList>
            <consortium name="US DOE Joint Genome Institute (JGI-PGF)"/>
            <person name="Walter F."/>
            <person name="Albersmeier A."/>
            <person name="Kalinowski J."/>
            <person name="Ruckert C."/>
        </authorList>
    </citation>
    <scope>NUCLEOTIDE SEQUENCE [LARGE SCALE GENOMIC DNA]</scope>
    <source>
        <strain evidence="2 3">CCM 8669</strain>
    </source>
</reference>
<comment type="caution">
    <text evidence="2">The sequence shown here is derived from an EMBL/GenBank/DDBJ whole genome shotgun (WGS) entry which is preliminary data.</text>
</comment>
<organism evidence="2 3">
    <name type="scientific">Rothia aerolata</name>
    <dbReference type="NCBI Taxonomy" id="1812262"/>
    <lineage>
        <taxon>Bacteria</taxon>
        <taxon>Bacillati</taxon>
        <taxon>Actinomycetota</taxon>
        <taxon>Actinomycetes</taxon>
        <taxon>Micrococcales</taxon>
        <taxon>Micrococcaceae</taxon>
        <taxon>Rothia</taxon>
    </lineage>
</organism>
<keyword evidence="1" id="KW-0472">Membrane</keyword>
<feature type="transmembrane region" description="Helical" evidence="1">
    <location>
        <begin position="7"/>
        <end position="27"/>
    </location>
</feature>
<dbReference type="AlphaFoldDB" id="A0A917MXL5"/>
<evidence type="ECO:0000313" key="2">
    <source>
        <dbReference type="EMBL" id="GGH66949.1"/>
    </source>
</evidence>
<keyword evidence="1" id="KW-1133">Transmembrane helix</keyword>
<accession>A0A917MXL5</accession>
<dbReference type="Proteomes" id="UP000600171">
    <property type="component" value="Unassembled WGS sequence"/>
</dbReference>
<feature type="transmembrane region" description="Helical" evidence="1">
    <location>
        <begin position="33"/>
        <end position="55"/>
    </location>
</feature>
<sequence>MKLIKNSAFVLMILIGIVAFFVRTPFFENNPEILWFNPIYTGLSFGIVAIGVFGLSRKKGK</sequence>
<evidence type="ECO:0000313" key="3">
    <source>
        <dbReference type="Proteomes" id="UP000600171"/>
    </source>
</evidence>
<keyword evidence="1" id="KW-0812">Transmembrane</keyword>
<proteinExistence type="predicted"/>
<keyword evidence="3" id="KW-1185">Reference proteome</keyword>